<organism evidence="1 2">
    <name type="scientific">Vararia minispora EC-137</name>
    <dbReference type="NCBI Taxonomy" id="1314806"/>
    <lineage>
        <taxon>Eukaryota</taxon>
        <taxon>Fungi</taxon>
        <taxon>Dikarya</taxon>
        <taxon>Basidiomycota</taxon>
        <taxon>Agaricomycotina</taxon>
        <taxon>Agaricomycetes</taxon>
        <taxon>Russulales</taxon>
        <taxon>Lachnocladiaceae</taxon>
        <taxon>Vararia</taxon>
    </lineage>
</organism>
<name>A0ACB8QFI5_9AGAM</name>
<gene>
    <name evidence="1" type="ORF">K488DRAFT_87707</name>
</gene>
<accession>A0ACB8QFI5</accession>
<evidence type="ECO:0000313" key="2">
    <source>
        <dbReference type="Proteomes" id="UP000814128"/>
    </source>
</evidence>
<evidence type="ECO:0000313" key="1">
    <source>
        <dbReference type="EMBL" id="KAI0030509.1"/>
    </source>
</evidence>
<keyword evidence="2" id="KW-1185">Reference proteome</keyword>
<comment type="caution">
    <text evidence="1">The sequence shown here is derived from an EMBL/GenBank/DDBJ whole genome shotgun (WGS) entry which is preliminary data.</text>
</comment>
<proteinExistence type="predicted"/>
<reference evidence="1" key="2">
    <citation type="journal article" date="2022" name="New Phytol.">
        <title>Evolutionary transition to the ectomycorrhizal habit in the genomes of a hyperdiverse lineage of mushroom-forming fungi.</title>
        <authorList>
            <person name="Looney B."/>
            <person name="Miyauchi S."/>
            <person name="Morin E."/>
            <person name="Drula E."/>
            <person name="Courty P.E."/>
            <person name="Kohler A."/>
            <person name="Kuo A."/>
            <person name="LaButti K."/>
            <person name="Pangilinan J."/>
            <person name="Lipzen A."/>
            <person name="Riley R."/>
            <person name="Andreopoulos W."/>
            <person name="He G."/>
            <person name="Johnson J."/>
            <person name="Nolan M."/>
            <person name="Tritt A."/>
            <person name="Barry K.W."/>
            <person name="Grigoriev I.V."/>
            <person name="Nagy L.G."/>
            <person name="Hibbett D."/>
            <person name="Henrissat B."/>
            <person name="Matheny P.B."/>
            <person name="Labbe J."/>
            <person name="Martin F.M."/>
        </authorList>
    </citation>
    <scope>NUCLEOTIDE SEQUENCE</scope>
    <source>
        <strain evidence="1">EC-137</strain>
    </source>
</reference>
<dbReference type="Proteomes" id="UP000814128">
    <property type="component" value="Unassembled WGS sequence"/>
</dbReference>
<sequence length="517" mass="57285">MSHLLSDWIRHTNATMAAFSRTRVSINVVDVELDNRVDGALDLIPIFNCALKEMKNAWQKDCAARVPKEVFEEIMGHALRVAPVAVRVNGRSDLGWVKLSHICRSWRRLAIDYEHAWATSIGQLPLATDVFVERAGSSLLTAEMSGERPLLPNAALAYSPADEASGARVLRNLRFSRFKSVRVADGRVRACRFAMELCTQSMVDPLVHLAVLELEDLPWTLSREDTENLGRGVLTLHAPNLEKLRLKNCFFDFSCSNLRTLEVCFDGFSTPRPHTVAVVTALAGSPNIRSIKLFDAVSTNVLVDLTQPVPSSLVLLQSLDRLDVSGPALPLGDLLASLAFPPGTSIRVDGWIWAGTLSGSVRRITEALSDYLLQDFSTVAIDNDPQFGVEVTRIRMWVSGDISSVGYALRFGDSADGCAPVPRTDVTLRNHPRRRWARIVSRFMRKIKEDSVRSLAVSLPSYEYRGSAIARWIGVLDRFPALNELYPKGRILAGMESVRFHHSLMALVRSLNGGSVK</sequence>
<reference evidence="1" key="1">
    <citation type="submission" date="2021-02" db="EMBL/GenBank/DDBJ databases">
        <authorList>
            <consortium name="DOE Joint Genome Institute"/>
            <person name="Ahrendt S."/>
            <person name="Looney B.P."/>
            <person name="Miyauchi S."/>
            <person name="Morin E."/>
            <person name="Drula E."/>
            <person name="Courty P.E."/>
            <person name="Chicoki N."/>
            <person name="Fauchery L."/>
            <person name="Kohler A."/>
            <person name="Kuo A."/>
            <person name="Labutti K."/>
            <person name="Pangilinan J."/>
            <person name="Lipzen A."/>
            <person name="Riley R."/>
            <person name="Andreopoulos W."/>
            <person name="He G."/>
            <person name="Johnson J."/>
            <person name="Barry K.W."/>
            <person name="Grigoriev I.V."/>
            <person name="Nagy L."/>
            <person name="Hibbett D."/>
            <person name="Henrissat B."/>
            <person name="Matheny P.B."/>
            <person name="Labbe J."/>
            <person name="Martin F."/>
        </authorList>
    </citation>
    <scope>NUCLEOTIDE SEQUENCE</scope>
    <source>
        <strain evidence="1">EC-137</strain>
    </source>
</reference>
<dbReference type="EMBL" id="MU273618">
    <property type="protein sequence ID" value="KAI0030509.1"/>
    <property type="molecule type" value="Genomic_DNA"/>
</dbReference>
<protein>
    <submittedName>
        <fullName evidence="1">Uncharacterized protein</fullName>
    </submittedName>
</protein>